<dbReference type="InterPro" id="IPR032675">
    <property type="entry name" value="LRR_dom_sf"/>
</dbReference>
<accession>A0A814PS51</accession>
<evidence type="ECO:0000256" key="1">
    <source>
        <dbReference type="ARBA" id="ARBA00022614"/>
    </source>
</evidence>
<dbReference type="EMBL" id="CAJNOQ010005737">
    <property type="protein sequence ID" value="CAF1109872.1"/>
    <property type="molecule type" value="Genomic_DNA"/>
</dbReference>
<dbReference type="OrthoDB" id="2015831at2759"/>
<evidence type="ECO:0000256" key="4">
    <source>
        <dbReference type="SAM" id="Phobius"/>
    </source>
</evidence>
<keyword evidence="3" id="KW-0677">Repeat</keyword>
<dbReference type="PROSITE" id="PS51450">
    <property type="entry name" value="LRR"/>
    <property type="match status" value="1"/>
</dbReference>
<dbReference type="SUPFAM" id="SSF52058">
    <property type="entry name" value="L domain-like"/>
    <property type="match status" value="1"/>
</dbReference>
<keyword evidence="2" id="KW-0732">Signal</keyword>
<keyword evidence="1" id="KW-0433">Leucine-rich repeat</keyword>
<dbReference type="PANTHER" id="PTHR24364:SF18">
    <property type="entry name" value="LP06937P"/>
    <property type="match status" value="1"/>
</dbReference>
<keyword evidence="4" id="KW-1133">Transmembrane helix</keyword>
<dbReference type="AlphaFoldDB" id="A0A814PS51"/>
<dbReference type="PANTHER" id="PTHR24364">
    <property type="entry name" value="LP06937P"/>
    <property type="match status" value="1"/>
</dbReference>
<evidence type="ECO:0000256" key="3">
    <source>
        <dbReference type="ARBA" id="ARBA00022737"/>
    </source>
</evidence>
<evidence type="ECO:0000256" key="2">
    <source>
        <dbReference type="ARBA" id="ARBA00022729"/>
    </source>
</evidence>
<dbReference type="Proteomes" id="UP000681722">
    <property type="component" value="Unassembled WGS sequence"/>
</dbReference>
<dbReference type="Proteomes" id="UP000663829">
    <property type="component" value="Unassembled WGS sequence"/>
</dbReference>
<keyword evidence="4" id="KW-0472">Membrane</keyword>
<name>A0A814PS51_9BILA</name>
<dbReference type="Pfam" id="PF13855">
    <property type="entry name" value="LRR_8"/>
    <property type="match status" value="1"/>
</dbReference>
<dbReference type="Gene3D" id="3.80.10.10">
    <property type="entry name" value="Ribonuclease Inhibitor"/>
    <property type="match status" value="2"/>
</dbReference>
<proteinExistence type="predicted"/>
<dbReference type="InterPro" id="IPR052286">
    <property type="entry name" value="Wnt_signaling_inhibitor"/>
</dbReference>
<protein>
    <submittedName>
        <fullName evidence="5">Uncharacterized protein</fullName>
    </submittedName>
</protein>
<dbReference type="InterPro" id="IPR001611">
    <property type="entry name" value="Leu-rich_rpt"/>
</dbReference>
<reference evidence="5" key="1">
    <citation type="submission" date="2021-02" db="EMBL/GenBank/DDBJ databases">
        <authorList>
            <person name="Nowell W R."/>
        </authorList>
    </citation>
    <scope>NUCLEOTIDE SEQUENCE</scope>
</reference>
<evidence type="ECO:0000313" key="6">
    <source>
        <dbReference type="EMBL" id="CAF3874343.1"/>
    </source>
</evidence>
<organism evidence="5 7">
    <name type="scientific">Didymodactylos carnosus</name>
    <dbReference type="NCBI Taxonomy" id="1234261"/>
    <lineage>
        <taxon>Eukaryota</taxon>
        <taxon>Metazoa</taxon>
        <taxon>Spiralia</taxon>
        <taxon>Gnathifera</taxon>
        <taxon>Rotifera</taxon>
        <taxon>Eurotatoria</taxon>
        <taxon>Bdelloidea</taxon>
        <taxon>Philodinida</taxon>
        <taxon>Philodinidae</taxon>
        <taxon>Didymodactylos</taxon>
    </lineage>
</organism>
<evidence type="ECO:0000313" key="5">
    <source>
        <dbReference type="EMBL" id="CAF1109872.1"/>
    </source>
</evidence>
<evidence type="ECO:0000313" key="7">
    <source>
        <dbReference type="Proteomes" id="UP000663829"/>
    </source>
</evidence>
<feature type="transmembrane region" description="Helical" evidence="4">
    <location>
        <begin position="282"/>
        <end position="306"/>
    </location>
</feature>
<keyword evidence="4" id="KW-0812">Transmembrane</keyword>
<gene>
    <name evidence="5" type="ORF">GPM918_LOCUS19176</name>
    <name evidence="6" type="ORF">SRO942_LOCUS19175</name>
</gene>
<sequence>MINCNNVENLTLIELNQMLLTDSSITDIYFTNNYIENLNILLNLNTSQTLVRLSYASNRIRTIDKHYFDNMQSLELLNLDYNQLESDSIRSLNSLKMLKRLYLRQAFVWSMTGPDNKQLIEFLNVIKELSNNSYLEEFHLESNKLKTIDSLWSKIDFHCLFPFLKLLFLSNNTFNDIYLQTSCPTQIMMINLISNQINSISQNGIQSLEKLKINQNQFYLLIDFNPFICNNCKTKDFIQWFRKTTIIQKNMHESDAYLCSMNQTLFDVNIDQCHQTTTTTHIQLIILLISSLSITCFILILSYFIYNWKNVKLRTRSTTVISYLDQNSTYEQYDDIEDNVKLVKN</sequence>
<comment type="caution">
    <text evidence="5">The sequence shown here is derived from an EMBL/GenBank/DDBJ whole genome shotgun (WGS) entry which is preliminary data.</text>
</comment>
<keyword evidence="7" id="KW-1185">Reference proteome</keyword>
<dbReference type="GO" id="GO:0016020">
    <property type="term" value="C:membrane"/>
    <property type="evidence" value="ECO:0007669"/>
    <property type="project" value="TreeGrafter"/>
</dbReference>
<dbReference type="EMBL" id="CAJOBC010005738">
    <property type="protein sequence ID" value="CAF3874343.1"/>
    <property type="molecule type" value="Genomic_DNA"/>
</dbReference>